<evidence type="ECO:0000256" key="4">
    <source>
        <dbReference type="PIRSR" id="PIRSR000097-1"/>
    </source>
</evidence>
<dbReference type="CDD" id="cd19123">
    <property type="entry name" value="AKR_AKR3G1"/>
    <property type="match status" value="1"/>
</dbReference>
<dbReference type="EC" id="1.-.-.-" evidence="8"/>
<evidence type="ECO:0000256" key="5">
    <source>
        <dbReference type="PIRSR" id="PIRSR000097-2"/>
    </source>
</evidence>
<keyword evidence="2 8" id="KW-0560">Oxidoreductase</keyword>
<evidence type="ECO:0000313" key="8">
    <source>
        <dbReference type="EMBL" id="QDV09076.1"/>
    </source>
</evidence>
<protein>
    <submittedName>
        <fullName evidence="8">Putative oxidoreductase</fullName>
        <ecNumber evidence="8">1.-.-.-</ecNumber>
    </submittedName>
</protein>
<evidence type="ECO:0000256" key="3">
    <source>
        <dbReference type="ARBA" id="ARBA00049445"/>
    </source>
</evidence>
<dbReference type="Pfam" id="PF00248">
    <property type="entry name" value="Aldo_ket_red"/>
    <property type="match status" value="1"/>
</dbReference>
<dbReference type="InterPro" id="IPR036812">
    <property type="entry name" value="NAD(P)_OxRdtase_dom_sf"/>
</dbReference>
<dbReference type="PROSITE" id="PS00062">
    <property type="entry name" value="ALDOKETO_REDUCTASE_2"/>
    <property type="match status" value="1"/>
</dbReference>
<dbReference type="FunFam" id="3.20.20.100:FF:000002">
    <property type="entry name" value="2,5-diketo-D-gluconic acid reductase A"/>
    <property type="match status" value="1"/>
</dbReference>
<dbReference type="InterPro" id="IPR044496">
    <property type="entry name" value="AKR3G"/>
</dbReference>
<dbReference type="Proteomes" id="UP000320390">
    <property type="component" value="Chromosome"/>
</dbReference>
<feature type="active site" description="Proton donor" evidence="4">
    <location>
        <position position="48"/>
    </location>
</feature>
<dbReference type="GO" id="GO:0008106">
    <property type="term" value="F:alcohol dehydrogenase (NADP+) activity"/>
    <property type="evidence" value="ECO:0007669"/>
    <property type="project" value="InterPro"/>
</dbReference>
<sequence>MRFLTFKGGDEMPALGLGTWKSAPGEVGAAIKEAIKIGYRHIDCASVYGNEAEIGAALADVFAEGNITRDDLWITSKLWCNRHGREDVVPAIQASIDDLGVEYLDLYLVHWPVAIRSGAEPPTEPGDLVSLEELPLEETWAGMEEALELGLARHIGVSNYSAKKLGQHLSMEHPPELDQVEMHPYLAQPDLLKYGQEHGIHLTAYSPLGSGDRPDSMKGKDEKALLDDPVVNAVAARLSITPAQVLLAWALGRGTSVIPKSVNPNRLAENFAAAEIELDAQAMSDLAALDDHRRYVTGNFWAKPGSPYTVAGLWDE</sequence>
<dbReference type="RefSeq" id="WP_145202840.1">
    <property type="nucleotide sequence ID" value="NZ_CP036434.1"/>
</dbReference>
<keyword evidence="9" id="KW-1185">Reference proteome</keyword>
<evidence type="ECO:0000259" key="7">
    <source>
        <dbReference type="Pfam" id="PF00248"/>
    </source>
</evidence>
<comment type="similarity">
    <text evidence="1">Belongs to the aldo/keto reductase family.</text>
</comment>
<dbReference type="PROSITE" id="PS00063">
    <property type="entry name" value="ALDOKETO_REDUCTASE_3"/>
    <property type="match status" value="1"/>
</dbReference>
<dbReference type="GO" id="GO:1990002">
    <property type="term" value="F:methylglyoxal reductase (NADPH) (acetol producing) activity"/>
    <property type="evidence" value="ECO:0007669"/>
    <property type="project" value="RHEA"/>
</dbReference>
<organism evidence="8 9">
    <name type="scientific">Saltatorellus ferox</name>
    <dbReference type="NCBI Taxonomy" id="2528018"/>
    <lineage>
        <taxon>Bacteria</taxon>
        <taxon>Pseudomonadati</taxon>
        <taxon>Planctomycetota</taxon>
        <taxon>Planctomycetia</taxon>
        <taxon>Planctomycetia incertae sedis</taxon>
        <taxon>Saltatorellus</taxon>
    </lineage>
</organism>
<comment type="catalytic activity">
    <reaction evidence="3">
        <text>hydroxyacetone + NADP(+) = methylglyoxal + NADPH + H(+)</text>
        <dbReference type="Rhea" id="RHEA:27986"/>
        <dbReference type="ChEBI" id="CHEBI:15378"/>
        <dbReference type="ChEBI" id="CHEBI:17158"/>
        <dbReference type="ChEBI" id="CHEBI:27957"/>
        <dbReference type="ChEBI" id="CHEBI:57783"/>
        <dbReference type="ChEBI" id="CHEBI:58349"/>
    </reaction>
</comment>
<dbReference type="InterPro" id="IPR020471">
    <property type="entry name" value="AKR"/>
</dbReference>
<accession>A0A518EYA7</accession>
<dbReference type="PRINTS" id="PR00069">
    <property type="entry name" value="ALDKETRDTASE"/>
</dbReference>
<reference evidence="8 9" key="1">
    <citation type="submission" date="2019-02" db="EMBL/GenBank/DDBJ databases">
        <title>Deep-cultivation of Planctomycetes and their phenomic and genomic characterization uncovers novel biology.</title>
        <authorList>
            <person name="Wiegand S."/>
            <person name="Jogler M."/>
            <person name="Boedeker C."/>
            <person name="Pinto D."/>
            <person name="Vollmers J."/>
            <person name="Rivas-Marin E."/>
            <person name="Kohn T."/>
            <person name="Peeters S.H."/>
            <person name="Heuer A."/>
            <person name="Rast P."/>
            <person name="Oberbeckmann S."/>
            <person name="Bunk B."/>
            <person name="Jeske O."/>
            <person name="Meyerdierks A."/>
            <person name="Storesund J.E."/>
            <person name="Kallscheuer N."/>
            <person name="Luecker S."/>
            <person name="Lage O.M."/>
            <person name="Pohl T."/>
            <person name="Merkel B.J."/>
            <person name="Hornburger P."/>
            <person name="Mueller R.-W."/>
            <person name="Bruemmer F."/>
            <person name="Labrenz M."/>
            <person name="Spormann A.M."/>
            <person name="Op den Camp H."/>
            <person name="Overmann J."/>
            <person name="Amann R."/>
            <person name="Jetten M.S.M."/>
            <person name="Mascher T."/>
            <person name="Medema M.H."/>
            <person name="Devos D.P."/>
            <person name="Kaster A.-K."/>
            <person name="Ovreas L."/>
            <person name="Rohde M."/>
            <person name="Galperin M.Y."/>
            <person name="Jogler C."/>
        </authorList>
    </citation>
    <scope>NUCLEOTIDE SEQUENCE [LARGE SCALE GENOMIC DNA]</scope>
    <source>
        <strain evidence="8 9">Poly30</strain>
    </source>
</reference>
<evidence type="ECO:0000313" key="9">
    <source>
        <dbReference type="Proteomes" id="UP000320390"/>
    </source>
</evidence>
<dbReference type="InterPro" id="IPR023210">
    <property type="entry name" value="NADP_OxRdtase_dom"/>
</dbReference>
<dbReference type="SUPFAM" id="SSF51430">
    <property type="entry name" value="NAD(P)-linked oxidoreductase"/>
    <property type="match status" value="1"/>
</dbReference>
<dbReference type="OrthoDB" id="9804790at2"/>
<feature type="domain" description="NADP-dependent oxidoreductase" evidence="7">
    <location>
        <begin position="15"/>
        <end position="290"/>
    </location>
</feature>
<evidence type="ECO:0000256" key="6">
    <source>
        <dbReference type="PIRSR" id="PIRSR000097-3"/>
    </source>
</evidence>
<dbReference type="PROSITE" id="PS00798">
    <property type="entry name" value="ALDOKETO_REDUCTASE_1"/>
    <property type="match status" value="1"/>
</dbReference>
<gene>
    <name evidence="8" type="ORF">Poly30_46330</name>
</gene>
<dbReference type="AlphaFoldDB" id="A0A518EYA7"/>
<dbReference type="PANTHER" id="PTHR11732">
    <property type="entry name" value="ALDO/KETO REDUCTASE"/>
    <property type="match status" value="1"/>
</dbReference>
<dbReference type="Gene3D" id="3.20.20.100">
    <property type="entry name" value="NADP-dependent oxidoreductase domain"/>
    <property type="match status" value="1"/>
</dbReference>
<feature type="site" description="Lowers pKa of active site Tyr" evidence="6">
    <location>
        <position position="77"/>
    </location>
</feature>
<evidence type="ECO:0000256" key="1">
    <source>
        <dbReference type="ARBA" id="ARBA00007905"/>
    </source>
</evidence>
<dbReference type="InterPro" id="IPR018170">
    <property type="entry name" value="Aldo/ket_reductase_CS"/>
</dbReference>
<evidence type="ECO:0000256" key="2">
    <source>
        <dbReference type="ARBA" id="ARBA00023002"/>
    </source>
</evidence>
<feature type="binding site" evidence="5">
    <location>
        <position position="110"/>
    </location>
    <ligand>
        <name>substrate</name>
    </ligand>
</feature>
<name>A0A518EYA7_9BACT</name>
<dbReference type="EMBL" id="CP036434">
    <property type="protein sequence ID" value="QDV09076.1"/>
    <property type="molecule type" value="Genomic_DNA"/>
</dbReference>
<dbReference type="PIRSF" id="PIRSF000097">
    <property type="entry name" value="AKR"/>
    <property type="match status" value="1"/>
</dbReference>
<proteinExistence type="inferred from homology"/>